<evidence type="ECO:0000256" key="2">
    <source>
        <dbReference type="ARBA" id="ARBA00022723"/>
    </source>
</evidence>
<dbReference type="Proteomes" id="UP000289792">
    <property type="component" value="Unassembled WGS sequence"/>
</dbReference>
<keyword evidence="1 4" id="KW-0349">Heme</keyword>
<dbReference type="OrthoDB" id="9809720at2"/>
<keyword evidence="5" id="KW-0472">Membrane</keyword>
<reference evidence="7 8" key="1">
    <citation type="submission" date="2019-01" db="EMBL/GenBank/DDBJ databases">
        <title>Genome sequence of the Antarctic species Gelidibacter gilvus ACAM 158(T).</title>
        <authorList>
            <person name="Bowman J.P."/>
        </authorList>
    </citation>
    <scope>NUCLEOTIDE SEQUENCE [LARGE SCALE GENOMIC DNA]</scope>
    <source>
        <strain evidence="7 8">IC158</strain>
    </source>
</reference>
<evidence type="ECO:0000313" key="8">
    <source>
        <dbReference type="Proteomes" id="UP000289792"/>
    </source>
</evidence>
<organism evidence="7 8">
    <name type="scientific">Gelidibacter gilvus</name>
    <dbReference type="NCBI Taxonomy" id="59602"/>
    <lineage>
        <taxon>Bacteria</taxon>
        <taxon>Pseudomonadati</taxon>
        <taxon>Bacteroidota</taxon>
        <taxon>Flavobacteriia</taxon>
        <taxon>Flavobacteriales</taxon>
        <taxon>Flavobacteriaceae</taxon>
        <taxon>Gelidibacter</taxon>
    </lineage>
</organism>
<accession>A0A4Q0XDF0</accession>
<dbReference type="InterPro" id="IPR009056">
    <property type="entry name" value="Cyt_c-like_dom"/>
</dbReference>
<evidence type="ECO:0000256" key="3">
    <source>
        <dbReference type="ARBA" id="ARBA00023004"/>
    </source>
</evidence>
<dbReference type="EMBL" id="SDDZ01000010">
    <property type="protein sequence ID" value="RXJ45767.1"/>
    <property type="molecule type" value="Genomic_DNA"/>
</dbReference>
<keyword evidence="8" id="KW-1185">Reference proteome</keyword>
<dbReference type="GO" id="GO:0046872">
    <property type="term" value="F:metal ion binding"/>
    <property type="evidence" value="ECO:0007669"/>
    <property type="project" value="UniProtKB-KW"/>
</dbReference>
<evidence type="ECO:0000259" key="6">
    <source>
        <dbReference type="PROSITE" id="PS51007"/>
    </source>
</evidence>
<dbReference type="PROSITE" id="PS51007">
    <property type="entry name" value="CYTC"/>
    <property type="match status" value="2"/>
</dbReference>
<keyword evidence="2 4" id="KW-0479">Metal-binding</keyword>
<keyword evidence="3 4" id="KW-0408">Iron</keyword>
<evidence type="ECO:0000256" key="5">
    <source>
        <dbReference type="SAM" id="Phobius"/>
    </source>
</evidence>
<protein>
    <submittedName>
        <fullName evidence="7">C-type cytochrome</fullName>
    </submittedName>
</protein>
<dbReference type="Gene3D" id="1.10.760.10">
    <property type="entry name" value="Cytochrome c-like domain"/>
    <property type="match status" value="2"/>
</dbReference>
<name>A0A4Q0XDF0_9FLAO</name>
<proteinExistence type="predicted"/>
<keyword evidence="5" id="KW-0812">Transmembrane</keyword>
<dbReference type="PANTHER" id="PTHR35008:SF8">
    <property type="entry name" value="ALCOHOL DEHYDROGENASE CYTOCHROME C SUBUNIT"/>
    <property type="match status" value="1"/>
</dbReference>
<keyword evidence="5" id="KW-1133">Transmembrane helix</keyword>
<dbReference type="InterPro" id="IPR036909">
    <property type="entry name" value="Cyt_c-like_dom_sf"/>
</dbReference>
<comment type="caution">
    <text evidence="7">The sequence shown here is derived from an EMBL/GenBank/DDBJ whole genome shotgun (WGS) entry which is preliminary data.</text>
</comment>
<dbReference type="PANTHER" id="PTHR35008">
    <property type="entry name" value="BLL4482 PROTEIN-RELATED"/>
    <property type="match status" value="1"/>
</dbReference>
<evidence type="ECO:0000313" key="7">
    <source>
        <dbReference type="EMBL" id="RXJ45767.1"/>
    </source>
</evidence>
<dbReference type="SUPFAM" id="SSF46626">
    <property type="entry name" value="Cytochrome c"/>
    <property type="match status" value="2"/>
</dbReference>
<gene>
    <name evidence="7" type="ORF">ESZ48_14380</name>
</gene>
<dbReference type="InterPro" id="IPR051459">
    <property type="entry name" value="Cytochrome_c-type_DH"/>
</dbReference>
<sequence length="328" mass="36781">MKRFKKILMWVLSLLAIAVLSLFIYLKFVLPDVGDMEEVQVISTPEMVARGNYLANHVAICMDCHSKRDWSKFSGPPDLGSIGMGGELFDQRVGFPGTYYAKNITPTGIARYTDQELFRVITTGVTKEGRALFPVMPYPYYGQMDKEDIYAIIAYIRTLPPIENTVPESVPDFPMSLIINTIPHKATFSKRPAKDDVINYGKYLVMASSCIECHTLTNKGVLVVGREFAGGREFPFPNGAIVRSKNITPDQETGIGSWTEAEFLSVFQARADEAKSPIPLKADEFNTIMPWVMFAGMEEEDLKAIFAYLKTIKPIKNPVEFYSPVTVK</sequence>
<evidence type="ECO:0000256" key="4">
    <source>
        <dbReference type="PROSITE-ProRule" id="PRU00433"/>
    </source>
</evidence>
<dbReference type="GO" id="GO:0009055">
    <property type="term" value="F:electron transfer activity"/>
    <property type="evidence" value="ECO:0007669"/>
    <property type="project" value="InterPro"/>
</dbReference>
<evidence type="ECO:0000256" key="1">
    <source>
        <dbReference type="ARBA" id="ARBA00022617"/>
    </source>
</evidence>
<dbReference type="Pfam" id="PF00034">
    <property type="entry name" value="Cytochrom_C"/>
    <property type="match status" value="1"/>
</dbReference>
<feature type="domain" description="Cytochrome c" evidence="6">
    <location>
        <begin position="46"/>
        <end position="160"/>
    </location>
</feature>
<dbReference type="AlphaFoldDB" id="A0A4Q0XDF0"/>
<dbReference type="GO" id="GO:0020037">
    <property type="term" value="F:heme binding"/>
    <property type="evidence" value="ECO:0007669"/>
    <property type="project" value="InterPro"/>
</dbReference>
<dbReference type="RefSeq" id="WP_129018199.1">
    <property type="nucleotide sequence ID" value="NZ_SDDZ01000010.1"/>
</dbReference>
<feature type="transmembrane region" description="Helical" evidence="5">
    <location>
        <begin position="7"/>
        <end position="26"/>
    </location>
</feature>
<feature type="domain" description="Cytochrome c" evidence="6">
    <location>
        <begin position="196"/>
        <end position="313"/>
    </location>
</feature>